<dbReference type="EMBL" id="JACVVK020000624">
    <property type="protein sequence ID" value="KAK7462078.1"/>
    <property type="molecule type" value="Genomic_DNA"/>
</dbReference>
<accession>A0ABD0J678</accession>
<keyword evidence="2" id="KW-1185">Reference proteome</keyword>
<proteinExistence type="predicted"/>
<name>A0ABD0J678_9CAEN</name>
<evidence type="ECO:0000313" key="2">
    <source>
        <dbReference type="Proteomes" id="UP001519460"/>
    </source>
</evidence>
<reference evidence="1 2" key="1">
    <citation type="journal article" date="2023" name="Sci. Data">
        <title>Genome assembly of the Korean intertidal mud-creeper Batillaria attramentaria.</title>
        <authorList>
            <person name="Patra A.K."/>
            <person name="Ho P.T."/>
            <person name="Jun S."/>
            <person name="Lee S.J."/>
            <person name="Kim Y."/>
            <person name="Won Y.J."/>
        </authorList>
    </citation>
    <scope>NUCLEOTIDE SEQUENCE [LARGE SCALE GENOMIC DNA]</scope>
    <source>
        <strain evidence="1">Wonlab-2016</strain>
    </source>
</reference>
<comment type="caution">
    <text evidence="1">The sequence shown here is derived from an EMBL/GenBank/DDBJ whole genome shotgun (WGS) entry which is preliminary data.</text>
</comment>
<protein>
    <submittedName>
        <fullName evidence="1">Uncharacterized protein</fullName>
    </submittedName>
</protein>
<sequence length="415" mass="46788">MNRRLKLLLLIAALYCCCSVLMYSINLPRKLSVRNFVMGVSLFPENKSSHGDPNLDAATRLSEGLNAVSNLRSNLLKKNKHSPRTLLASDLKDDSEARGVVPLLTLFSTWLDPDADHDLIRNLTLRNWAQLKPLVVPVVFTNSSRVASRAEENGWHVLPVSRTAVDVPILKYMYMDVMARFNSTLYGYANGDILFTQSLVDTLLAVLTSPQLPIKHRPLLVAGRRTNAMMVQPNETTTFQGIYDTARSRGQMDGPFSIDYFVVDRSFPWDHIPDLVVGRVAYDNWLIGHAVLKGHLVDATSTLLAVHQRGKKGLREGRRRPNSTYNRKLLLRLHLFGQNRNLNCAPWKTLIGRDGKIAVEKNLKQPRRCRRFSSTLYGYANRDIPFTQSLVDTLLAVLTSPQLPIKNRPLLVAGR</sequence>
<evidence type="ECO:0000313" key="1">
    <source>
        <dbReference type="EMBL" id="KAK7462078.1"/>
    </source>
</evidence>
<gene>
    <name evidence="1" type="ORF">BaRGS_00038488</name>
</gene>
<dbReference type="Proteomes" id="UP001519460">
    <property type="component" value="Unassembled WGS sequence"/>
</dbReference>
<dbReference type="AlphaFoldDB" id="A0ABD0J678"/>
<organism evidence="1 2">
    <name type="scientific">Batillaria attramentaria</name>
    <dbReference type="NCBI Taxonomy" id="370345"/>
    <lineage>
        <taxon>Eukaryota</taxon>
        <taxon>Metazoa</taxon>
        <taxon>Spiralia</taxon>
        <taxon>Lophotrochozoa</taxon>
        <taxon>Mollusca</taxon>
        <taxon>Gastropoda</taxon>
        <taxon>Caenogastropoda</taxon>
        <taxon>Sorbeoconcha</taxon>
        <taxon>Cerithioidea</taxon>
        <taxon>Batillariidae</taxon>
        <taxon>Batillaria</taxon>
    </lineage>
</organism>